<sequence>MFRLASLLVIPIAFACQVIAHGTPPSAAEMVQRRELNLLTGRSLQQRCGSALAKRKAKRMHRRAEAGLTTLNKRESNDSVCILTPEVTQGPYHILGELVRQNITQGQAGVPLELNVDFFDIDTCEPVPRVWVDGWQCNATGVYSGYEVASAASNNGSGSSFPPLPSPTGTGAYTDVDDPNNPMVIVKPGDNENFLRGIWQTDDNGELTMHSIVPGWYSGRSVHFHIKVYTEGNGSLADNGTFVAGSAVHTGQFFFADDFIEKVGNTTSYNTNPVERVYNNDDIWYNYQNAWGYTANMDIAFKDEDNITAGVVGSISLGLNLTFASPELTPYYWGGNSSDLSATETASAF</sequence>
<dbReference type="OrthoDB" id="121380at2759"/>
<accession>R7SH84</accession>
<organism evidence="2 3">
    <name type="scientific">Fomitiporia mediterranea (strain MF3/22)</name>
    <name type="common">Grapevine white-rot fungus</name>
    <dbReference type="NCBI Taxonomy" id="694068"/>
    <lineage>
        <taxon>Eukaryota</taxon>
        <taxon>Fungi</taxon>
        <taxon>Dikarya</taxon>
        <taxon>Basidiomycota</taxon>
        <taxon>Agaricomycotina</taxon>
        <taxon>Agaricomycetes</taxon>
        <taxon>Hymenochaetales</taxon>
        <taxon>Hymenochaetaceae</taxon>
        <taxon>Fomitiporia</taxon>
    </lineage>
</organism>
<evidence type="ECO:0000313" key="3">
    <source>
        <dbReference type="Proteomes" id="UP000053630"/>
    </source>
</evidence>
<dbReference type="CDD" id="cd03457">
    <property type="entry name" value="intradiol_dioxygenase_like"/>
    <property type="match status" value="1"/>
</dbReference>
<protein>
    <submittedName>
        <fullName evidence="2">Aromatic compound dioxygenase</fullName>
    </submittedName>
</protein>
<dbReference type="PANTHER" id="PTHR34315">
    <property type="match status" value="1"/>
</dbReference>
<dbReference type="KEGG" id="fme:FOMMEDRAFT_32348"/>
<dbReference type="Gene3D" id="2.60.130.10">
    <property type="entry name" value="Aromatic compound dioxygenase"/>
    <property type="match status" value="1"/>
</dbReference>
<dbReference type="AlphaFoldDB" id="R7SH84"/>
<evidence type="ECO:0000256" key="1">
    <source>
        <dbReference type="SAM" id="SignalP"/>
    </source>
</evidence>
<evidence type="ECO:0000313" key="2">
    <source>
        <dbReference type="EMBL" id="EJC97740.1"/>
    </source>
</evidence>
<dbReference type="InterPro" id="IPR015889">
    <property type="entry name" value="Intradiol_dOase_core"/>
</dbReference>
<keyword evidence="2" id="KW-0223">Dioxygenase</keyword>
<gene>
    <name evidence="2" type="ORF">FOMMEDRAFT_32348</name>
</gene>
<feature type="chain" id="PRO_5004444817" evidence="1">
    <location>
        <begin position="21"/>
        <end position="349"/>
    </location>
</feature>
<dbReference type="GO" id="GO:0016702">
    <property type="term" value="F:oxidoreductase activity, acting on single donors with incorporation of molecular oxygen, incorporation of two atoms of oxygen"/>
    <property type="evidence" value="ECO:0007669"/>
    <property type="project" value="InterPro"/>
</dbReference>
<dbReference type="PROSITE" id="PS51257">
    <property type="entry name" value="PROKAR_LIPOPROTEIN"/>
    <property type="match status" value="1"/>
</dbReference>
<keyword evidence="1" id="KW-0732">Signal</keyword>
<proteinExistence type="predicted"/>
<keyword evidence="2" id="KW-0560">Oxidoreductase</keyword>
<dbReference type="SUPFAM" id="SSF49482">
    <property type="entry name" value="Aromatic compound dioxygenase"/>
    <property type="match status" value="1"/>
</dbReference>
<name>R7SH84_FOMME</name>
<keyword evidence="3" id="KW-1185">Reference proteome</keyword>
<dbReference type="eggNOG" id="ENOG502SHWG">
    <property type="taxonomic scope" value="Eukaryota"/>
</dbReference>
<dbReference type="EMBL" id="JH717985">
    <property type="protein sequence ID" value="EJC97740.1"/>
    <property type="molecule type" value="Genomic_DNA"/>
</dbReference>
<dbReference type="OMA" id="NAEMDIT"/>
<dbReference type="PANTHER" id="PTHR34315:SF1">
    <property type="entry name" value="INTRADIOL RING-CLEAVAGE DIOXYGENASES DOMAIN-CONTAINING PROTEIN-RELATED"/>
    <property type="match status" value="1"/>
</dbReference>
<feature type="signal peptide" evidence="1">
    <location>
        <begin position="1"/>
        <end position="20"/>
    </location>
</feature>
<dbReference type="Proteomes" id="UP000053630">
    <property type="component" value="Unassembled WGS sequence"/>
</dbReference>
<reference evidence="3" key="1">
    <citation type="journal article" date="2012" name="Science">
        <title>The Paleozoic origin of enzymatic lignin decomposition reconstructed from 31 fungal genomes.</title>
        <authorList>
            <person name="Floudas D."/>
            <person name="Binder M."/>
            <person name="Riley R."/>
            <person name="Barry K."/>
            <person name="Blanchette R.A."/>
            <person name="Henrissat B."/>
            <person name="Martinez A.T."/>
            <person name="Otillar R."/>
            <person name="Spatafora J.W."/>
            <person name="Yadav J.S."/>
            <person name="Aerts A."/>
            <person name="Benoit I."/>
            <person name="Boyd A."/>
            <person name="Carlson A."/>
            <person name="Copeland A."/>
            <person name="Coutinho P.M."/>
            <person name="de Vries R.P."/>
            <person name="Ferreira P."/>
            <person name="Findley K."/>
            <person name="Foster B."/>
            <person name="Gaskell J."/>
            <person name="Glotzer D."/>
            <person name="Gorecki P."/>
            <person name="Heitman J."/>
            <person name="Hesse C."/>
            <person name="Hori C."/>
            <person name="Igarashi K."/>
            <person name="Jurgens J.A."/>
            <person name="Kallen N."/>
            <person name="Kersten P."/>
            <person name="Kohler A."/>
            <person name="Kuees U."/>
            <person name="Kumar T.K.A."/>
            <person name="Kuo A."/>
            <person name="LaButti K."/>
            <person name="Larrondo L.F."/>
            <person name="Lindquist E."/>
            <person name="Ling A."/>
            <person name="Lombard V."/>
            <person name="Lucas S."/>
            <person name="Lundell T."/>
            <person name="Martin R."/>
            <person name="McLaughlin D.J."/>
            <person name="Morgenstern I."/>
            <person name="Morin E."/>
            <person name="Murat C."/>
            <person name="Nagy L.G."/>
            <person name="Nolan M."/>
            <person name="Ohm R.A."/>
            <person name="Patyshakuliyeva A."/>
            <person name="Rokas A."/>
            <person name="Ruiz-Duenas F.J."/>
            <person name="Sabat G."/>
            <person name="Salamov A."/>
            <person name="Samejima M."/>
            <person name="Schmutz J."/>
            <person name="Slot J.C."/>
            <person name="St John F."/>
            <person name="Stenlid J."/>
            <person name="Sun H."/>
            <person name="Sun S."/>
            <person name="Syed K."/>
            <person name="Tsang A."/>
            <person name="Wiebenga A."/>
            <person name="Young D."/>
            <person name="Pisabarro A."/>
            <person name="Eastwood D.C."/>
            <person name="Martin F."/>
            <person name="Cullen D."/>
            <person name="Grigoriev I.V."/>
            <person name="Hibbett D.S."/>
        </authorList>
    </citation>
    <scope>NUCLEOTIDE SEQUENCE [LARGE SCALE GENOMIC DNA]</scope>
    <source>
        <strain evidence="3">MF3/22</strain>
    </source>
</reference>
<dbReference type="GO" id="GO:0005506">
    <property type="term" value="F:iron ion binding"/>
    <property type="evidence" value="ECO:0007669"/>
    <property type="project" value="InterPro"/>
</dbReference>
<dbReference type="GeneID" id="18679188"/>
<dbReference type="RefSeq" id="XP_007271948.1">
    <property type="nucleotide sequence ID" value="XM_007271886.1"/>
</dbReference>